<keyword evidence="1" id="KW-1133">Transmembrane helix</keyword>
<evidence type="ECO:0000313" key="2">
    <source>
        <dbReference type="EMBL" id="MCD7139696.1"/>
    </source>
</evidence>
<dbReference type="EMBL" id="JAJPDJ010000074">
    <property type="protein sequence ID" value="MCD7139696.1"/>
    <property type="molecule type" value="Genomic_DNA"/>
</dbReference>
<keyword evidence="1" id="KW-0472">Membrane</keyword>
<comment type="caution">
    <text evidence="2">The sequence shown here is derived from an EMBL/GenBank/DDBJ whole genome shotgun (WGS) entry which is preliminary data.</text>
</comment>
<dbReference type="RefSeq" id="WP_182588898.1">
    <property type="nucleotide sequence ID" value="NZ_JACIVH010000064.1"/>
</dbReference>
<sequence length="51" mass="5868">MNWQVGIVNGALFASLCGCCIQAALYHDWKWINIFYWGSVILIIFLSIIFD</sequence>
<organism evidence="2 3">
    <name type="scientific">Limosilactobacillus balticus</name>
    <dbReference type="NCBI Taxonomy" id="2759747"/>
    <lineage>
        <taxon>Bacteria</taxon>
        <taxon>Bacillati</taxon>
        <taxon>Bacillota</taxon>
        <taxon>Bacilli</taxon>
        <taxon>Lactobacillales</taxon>
        <taxon>Lactobacillaceae</taxon>
        <taxon>Limosilactobacillus</taxon>
    </lineage>
</organism>
<evidence type="ECO:0000256" key="1">
    <source>
        <dbReference type="SAM" id="Phobius"/>
    </source>
</evidence>
<reference evidence="2 3" key="1">
    <citation type="submission" date="2021-12" db="EMBL/GenBank/DDBJ databases">
        <title>A phylogenomic analysis of Limosilactobacillus reuteri reveals ancient and stable evolutionary relationships with rodents and birds and zoonotic transmission to humans.</title>
        <authorList>
            <person name="Li F."/>
            <person name="Li X."/>
            <person name="Cheng C."/>
            <person name="Tollenaar S."/>
            <person name="Zhang J.S."/>
            <person name="Simpson D."/>
            <person name="Tasseva G."/>
            <person name="Perez-Munoz M.E."/>
            <person name="Frese S."/>
            <person name="Gaenzle M.G."/>
            <person name="Walter J."/>
            <person name="Zheng J."/>
        </authorList>
    </citation>
    <scope>NUCLEOTIDE SEQUENCE [LARGE SCALE GENOMIC DNA]</scope>
    <source>
        <strain evidence="2 3">WF-AF5-A</strain>
    </source>
</reference>
<gene>
    <name evidence="2" type="ORF">LTY59_10850</name>
</gene>
<name>A0ABS8RH76_9LACO</name>
<accession>A0ABS8RH76</accession>
<dbReference type="Proteomes" id="UP001200032">
    <property type="component" value="Unassembled WGS sequence"/>
</dbReference>
<proteinExistence type="predicted"/>
<keyword evidence="3" id="KW-1185">Reference proteome</keyword>
<feature type="transmembrane region" description="Helical" evidence="1">
    <location>
        <begin position="31"/>
        <end position="50"/>
    </location>
</feature>
<protein>
    <recommendedName>
        <fullName evidence="4">MFS transporter</fullName>
    </recommendedName>
</protein>
<feature type="transmembrane region" description="Helical" evidence="1">
    <location>
        <begin position="7"/>
        <end position="25"/>
    </location>
</feature>
<keyword evidence="1" id="KW-0812">Transmembrane</keyword>
<evidence type="ECO:0008006" key="4">
    <source>
        <dbReference type="Google" id="ProtNLM"/>
    </source>
</evidence>
<evidence type="ECO:0000313" key="3">
    <source>
        <dbReference type="Proteomes" id="UP001200032"/>
    </source>
</evidence>